<comment type="caution">
    <text evidence="1">The sequence shown here is derived from an EMBL/GenBank/DDBJ whole genome shotgun (WGS) entry which is preliminary data.</text>
</comment>
<dbReference type="AlphaFoldDB" id="A0A1V3IPD0"/>
<gene>
    <name evidence="1" type="ORF">BKK50_03295</name>
</gene>
<dbReference type="OrthoDB" id="6638022at2"/>
<reference evidence="1 2" key="1">
    <citation type="submission" date="2016-10" db="EMBL/GenBank/DDBJ databases">
        <title>Rodentibacter gen. nov. and new species.</title>
        <authorList>
            <person name="Christensen H."/>
        </authorList>
    </citation>
    <scope>NUCLEOTIDE SEQUENCE [LARGE SCALE GENOMIC DNA]</scope>
    <source>
        <strain evidence="1 2">CCUG17206</strain>
    </source>
</reference>
<organism evidence="1 2">
    <name type="scientific">Rodentibacter rarus</name>
    <dbReference type="NCBI Taxonomy" id="1908260"/>
    <lineage>
        <taxon>Bacteria</taxon>
        <taxon>Pseudomonadati</taxon>
        <taxon>Pseudomonadota</taxon>
        <taxon>Gammaproteobacteria</taxon>
        <taxon>Pasteurellales</taxon>
        <taxon>Pasteurellaceae</taxon>
        <taxon>Rodentibacter</taxon>
    </lineage>
</organism>
<dbReference type="RefSeq" id="WP_077415307.1">
    <property type="nucleotide sequence ID" value="NZ_MLHI01000126.1"/>
</dbReference>
<dbReference type="Proteomes" id="UP000189433">
    <property type="component" value="Unassembled WGS sequence"/>
</dbReference>
<accession>A0A1V3IPD0</accession>
<dbReference type="STRING" id="1908260.BKK50_03295"/>
<keyword evidence="2" id="KW-1185">Reference proteome</keyword>
<sequence length="97" mass="10651">MSQQCKPKGICPFCLEEVQAKIIEENTLRRDKCQCPNCNGTIFICRKPGCNNYAKGGEIYDDELCPGCTSEISGMILPTVVMGIVGVVTKKLFGEED</sequence>
<dbReference type="EMBL" id="MLHJ01000022">
    <property type="protein sequence ID" value="OOF44125.1"/>
    <property type="molecule type" value="Genomic_DNA"/>
</dbReference>
<evidence type="ECO:0000313" key="1">
    <source>
        <dbReference type="EMBL" id="OOF44125.1"/>
    </source>
</evidence>
<evidence type="ECO:0000313" key="2">
    <source>
        <dbReference type="Proteomes" id="UP000189433"/>
    </source>
</evidence>
<protein>
    <submittedName>
        <fullName evidence="1">Uncharacterized protein</fullName>
    </submittedName>
</protein>
<proteinExistence type="predicted"/>
<name>A0A1V3IPD0_9PAST</name>